<feature type="domain" description="HNH nuclease" evidence="1">
    <location>
        <begin position="170"/>
        <end position="221"/>
    </location>
</feature>
<accession>A0ABM8DRN5</accession>
<dbReference type="InterPro" id="IPR003615">
    <property type="entry name" value="HNH_nuc"/>
</dbReference>
<reference evidence="3" key="1">
    <citation type="journal article" date="2023" name="Int. J. Syst. Evol. Microbiol.">
        <title>Mesoterricola silvestris gen. nov., sp. nov., Mesoterricola sediminis sp. nov., Geothrix oryzae sp. nov., Geothrix edaphica sp. nov., Geothrix rubra sp. nov., and Geothrix limicola sp. nov., six novel members of Acidobacteriota isolated from soils.</title>
        <authorList>
            <person name="Itoh H."/>
            <person name="Sugisawa Y."/>
            <person name="Mise K."/>
            <person name="Xu Z."/>
            <person name="Kuniyasu M."/>
            <person name="Ushijima N."/>
            <person name="Kawano K."/>
            <person name="Kobayashi E."/>
            <person name="Shiratori Y."/>
            <person name="Masuda Y."/>
            <person name="Senoo K."/>
        </authorList>
    </citation>
    <scope>NUCLEOTIDE SEQUENCE [LARGE SCALE GENOMIC DNA]</scope>
    <source>
        <strain evidence="3">Red222</strain>
    </source>
</reference>
<dbReference type="Pfam" id="PF01844">
    <property type="entry name" value="HNH"/>
    <property type="match status" value="1"/>
</dbReference>
<organism evidence="2 3">
    <name type="scientific">Geothrix oryzae</name>
    <dbReference type="NCBI Taxonomy" id="2927975"/>
    <lineage>
        <taxon>Bacteria</taxon>
        <taxon>Pseudomonadati</taxon>
        <taxon>Acidobacteriota</taxon>
        <taxon>Holophagae</taxon>
        <taxon>Holophagales</taxon>
        <taxon>Holophagaceae</taxon>
        <taxon>Geothrix</taxon>
    </lineage>
</organism>
<name>A0ABM8DRN5_9BACT</name>
<dbReference type="Gene3D" id="1.10.30.50">
    <property type="match status" value="1"/>
</dbReference>
<dbReference type="Proteomes" id="UP001242010">
    <property type="component" value="Chromosome"/>
</dbReference>
<dbReference type="InterPro" id="IPR002711">
    <property type="entry name" value="HNH"/>
</dbReference>
<protein>
    <recommendedName>
        <fullName evidence="1">HNH nuclease domain-containing protein</fullName>
    </recommendedName>
</protein>
<evidence type="ECO:0000259" key="1">
    <source>
        <dbReference type="SMART" id="SM00507"/>
    </source>
</evidence>
<sequence>MKPGDIVSYLEMCQEEGASLQRGMNFQLRPGHSVVLMSLRAGAPYDDSLLESGRVLIYEGHDVLNLAAGPDPKLVDQPLETPAGKPTENGKFWAAAKVREQGGNAERVRVYEKIKAGIWAYNGTFHLLSAWMEPSKSRKVVKFRMELSDDEDNPVAHHGPLKHQRMIPSQVKQAVWKRDQGKCVLCGDQKNLHFDHEIPFSKGGSSLVAENVRLLCAKHNLAKSDKIE</sequence>
<keyword evidence="3" id="KW-1185">Reference proteome</keyword>
<dbReference type="SMART" id="SM00507">
    <property type="entry name" value="HNHc"/>
    <property type="match status" value="1"/>
</dbReference>
<evidence type="ECO:0000313" key="3">
    <source>
        <dbReference type="Proteomes" id="UP001242010"/>
    </source>
</evidence>
<proteinExistence type="predicted"/>
<evidence type="ECO:0000313" key="2">
    <source>
        <dbReference type="EMBL" id="BDU69684.1"/>
    </source>
</evidence>
<gene>
    <name evidence="2" type="ORF">GETHOR_17850</name>
</gene>
<dbReference type="EMBL" id="AP027079">
    <property type="protein sequence ID" value="BDU69684.1"/>
    <property type="molecule type" value="Genomic_DNA"/>
</dbReference>